<name>A0AAD1C3J7_METFU</name>
<evidence type="ECO:0000313" key="2">
    <source>
        <dbReference type="Proteomes" id="UP000218554"/>
    </source>
</evidence>
<gene>
    <name evidence="1" type="ORF">KF707C_44750</name>
</gene>
<reference evidence="2" key="1">
    <citation type="submission" date="2015-05" db="EMBL/GenBank/DDBJ databases">
        <title>Draft genome sequencing of a biphenyl-degrading bacterium, Pseudomonas balearica KF707 (=NBRC110670).</title>
        <authorList>
            <person name="Kimura N."/>
            <person name="Hirose J."/>
            <person name="Watanabe T."/>
            <person name="Suenaga H."/>
            <person name="Fujihara H."/>
            <person name="Noguchi M."/>
            <person name="Hashimoto M."/>
            <person name="Shimodaira J."/>
            <person name="Tsuchikane K."/>
            <person name="Hosoyama A."/>
            <person name="Yamazoe A."/>
            <person name="Fujita N."/>
            <person name="Furukawa K."/>
        </authorList>
    </citation>
    <scope>NUCLEOTIDE SEQUENCE [LARGE SCALE GENOMIC DNA]</scope>
    <source>
        <strain evidence="2">DSM 10086 / NBRC 110670 / KF707</strain>
    </source>
</reference>
<reference evidence="1 2" key="2">
    <citation type="journal article" date="2017" name="Int. J. Syst. Evol. Microbiol.">
        <title>Pseudomonas furukawaii sp. nov., a polychlorinated biphenyl-degrading bacterium isolated from biphenyl-contaminated soil in Japan.</title>
        <authorList>
            <person name="Kimura N."/>
            <person name="Watanabe T."/>
            <person name="Suenaga H."/>
            <person name="Fujihara H."/>
            <person name="Futagami T."/>
            <person name="Goto M."/>
            <person name="Hanada S."/>
            <person name="Hirose J."/>
        </authorList>
    </citation>
    <scope>NUCLEOTIDE SEQUENCE [LARGE SCALE GENOMIC DNA]</scope>
    <source>
        <strain evidence="2">DSM 10086 / NBRC 110670 / KF707</strain>
    </source>
</reference>
<dbReference type="EMBL" id="AP014862">
    <property type="protein sequence ID" value="BAU76163.1"/>
    <property type="molecule type" value="Genomic_DNA"/>
</dbReference>
<dbReference type="RefSeq" id="WP_004421197.1">
    <property type="nucleotide sequence ID" value="NZ_AJMR01000099.1"/>
</dbReference>
<sequence>MSKRKPYNHRARVHAYFKAMLRINHVAVVDAEASDVQTLINWKNAALITSKARPTIVDAVCDIPHQWCIYLAALCRDQAGTRYMKSIEVAPQGAYLAKDLEQVIETYSVELKDGCNPQHLQGMAWIAIPDTVSLEEPQAARVFDAVGAWPTKEAA</sequence>
<evidence type="ECO:0000313" key="1">
    <source>
        <dbReference type="EMBL" id="BAU76163.1"/>
    </source>
</evidence>
<dbReference type="Proteomes" id="UP000218554">
    <property type="component" value="Chromosome"/>
</dbReference>
<accession>A0AAD1C3J7</accession>
<dbReference type="AlphaFoldDB" id="A0AAD1C3J7"/>
<dbReference type="KEGG" id="pfuw:KF707C_44750"/>
<keyword evidence="2" id="KW-1185">Reference proteome</keyword>
<proteinExistence type="predicted"/>
<protein>
    <submittedName>
        <fullName evidence="1">Uncharacterized protein</fullName>
    </submittedName>
</protein>
<organism evidence="1 2">
    <name type="scientific">Metapseudomonas furukawaii</name>
    <name type="common">Pseudomonas furukawaii</name>
    <dbReference type="NCBI Taxonomy" id="1149133"/>
    <lineage>
        <taxon>Bacteria</taxon>
        <taxon>Pseudomonadati</taxon>
        <taxon>Pseudomonadota</taxon>
        <taxon>Gammaproteobacteria</taxon>
        <taxon>Pseudomonadales</taxon>
        <taxon>Pseudomonadaceae</taxon>
        <taxon>Metapseudomonas</taxon>
    </lineage>
</organism>